<dbReference type="STRING" id="660122.C7ZCH5"/>
<dbReference type="VEuPathDB" id="FungiDB:NECHADRAFT_77054"/>
<dbReference type="RefSeq" id="XP_003044082.1">
    <property type="nucleotide sequence ID" value="XM_003044036.1"/>
</dbReference>
<dbReference type="EMBL" id="GG698918">
    <property type="protein sequence ID" value="EEU38369.1"/>
    <property type="molecule type" value="Genomic_DNA"/>
</dbReference>
<dbReference type="SUPFAM" id="SSF57701">
    <property type="entry name" value="Zn2/Cys6 DNA-binding domain"/>
    <property type="match status" value="1"/>
</dbReference>
<dbReference type="InterPro" id="IPR036864">
    <property type="entry name" value="Zn2-C6_fun-type_DNA-bd_sf"/>
</dbReference>
<keyword evidence="1" id="KW-0539">Nucleus</keyword>
<dbReference type="PANTHER" id="PTHR38111:SF9">
    <property type="entry name" value="ZN(2)-C6 FUNGAL-TYPE DOMAIN-CONTAINING PROTEIN"/>
    <property type="match status" value="1"/>
</dbReference>
<keyword evidence="2" id="KW-0175">Coiled coil</keyword>
<evidence type="ECO:0000256" key="1">
    <source>
        <dbReference type="ARBA" id="ARBA00023242"/>
    </source>
</evidence>
<dbReference type="GO" id="GO:0008270">
    <property type="term" value="F:zinc ion binding"/>
    <property type="evidence" value="ECO:0007669"/>
    <property type="project" value="InterPro"/>
</dbReference>
<keyword evidence="6" id="KW-1185">Reference proteome</keyword>
<feature type="coiled-coil region" evidence="2">
    <location>
        <begin position="324"/>
        <end position="351"/>
    </location>
</feature>
<dbReference type="PROSITE" id="PS00463">
    <property type="entry name" value="ZN2_CY6_FUNGAL_1"/>
    <property type="match status" value="1"/>
</dbReference>
<dbReference type="Gene3D" id="4.10.240.10">
    <property type="entry name" value="Zn(2)-C6 fungal-type DNA-binding domain"/>
    <property type="match status" value="1"/>
</dbReference>
<dbReference type="GO" id="GO:0000981">
    <property type="term" value="F:DNA-binding transcription factor activity, RNA polymerase II-specific"/>
    <property type="evidence" value="ECO:0007669"/>
    <property type="project" value="InterPro"/>
</dbReference>
<gene>
    <name evidence="5" type="ORF">NECHADRAFT_77054</name>
</gene>
<dbReference type="HOGENOM" id="CLU_021599_0_1_1"/>
<dbReference type="KEGG" id="nhe:NECHADRAFT_77054"/>
<dbReference type="Proteomes" id="UP000005206">
    <property type="component" value="Chromosome 2"/>
</dbReference>
<feature type="domain" description="Zn(2)-C6 fungal-type" evidence="4">
    <location>
        <begin position="8"/>
        <end position="36"/>
    </location>
</feature>
<reference evidence="5 6" key="1">
    <citation type="journal article" date="2009" name="PLoS Genet.">
        <title>The genome of Nectria haematococca: contribution of supernumerary chromosomes to gene expansion.</title>
        <authorList>
            <person name="Coleman J.J."/>
            <person name="Rounsley S.D."/>
            <person name="Rodriguez-Carres M."/>
            <person name="Kuo A."/>
            <person name="Wasmann C.C."/>
            <person name="Grimwood J."/>
            <person name="Schmutz J."/>
            <person name="Taga M."/>
            <person name="White G.J."/>
            <person name="Zhou S."/>
            <person name="Schwartz D.C."/>
            <person name="Freitag M."/>
            <person name="Ma L.J."/>
            <person name="Danchin E.G."/>
            <person name="Henrissat B."/>
            <person name="Coutinho P.M."/>
            <person name="Nelson D.R."/>
            <person name="Straney D."/>
            <person name="Napoli C.A."/>
            <person name="Barker B.M."/>
            <person name="Gribskov M."/>
            <person name="Rep M."/>
            <person name="Kroken S."/>
            <person name="Molnar I."/>
            <person name="Rensing C."/>
            <person name="Kennell J.C."/>
            <person name="Zamora J."/>
            <person name="Farman M.L."/>
            <person name="Selker E.U."/>
            <person name="Salamov A."/>
            <person name="Shapiro H."/>
            <person name="Pangilinan J."/>
            <person name="Lindquist E."/>
            <person name="Lamers C."/>
            <person name="Grigoriev I.V."/>
            <person name="Geiser D.M."/>
            <person name="Covert S.F."/>
            <person name="Temporini E."/>
            <person name="Vanetten H.D."/>
        </authorList>
    </citation>
    <scope>NUCLEOTIDE SEQUENCE [LARGE SCALE GENOMIC DNA]</scope>
    <source>
        <strain evidence="6">ATCC MYA-4622 / CBS 123669 / FGSC 9596 / NRRL 45880 / 77-13-4</strain>
    </source>
</reference>
<dbReference type="GeneID" id="9670407"/>
<protein>
    <recommendedName>
        <fullName evidence="4">Zn(2)-C6 fungal-type domain-containing protein</fullName>
    </recommendedName>
</protein>
<evidence type="ECO:0000313" key="5">
    <source>
        <dbReference type="EMBL" id="EEU38369.1"/>
    </source>
</evidence>
<dbReference type="eggNOG" id="ENOG502RH78">
    <property type="taxonomic scope" value="Eukaryota"/>
</dbReference>
<dbReference type="Pfam" id="PF00172">
    <property type="entry name" value="Zn_clus"/>
    <property type="match status" value="1"/>
</dbReference>
<dbReference type="InParanoid" id="C7ZCH5"/>
<dbReference type="InterPro" id="IPR001138">
    <property type="entry name" value="Zn2Cys6_DnaBD"/>
</dbReference>
<proteinExistence type="predicted"/>
<dbReference type="OrthoDB" id="4491390at2759"/>
<sequence>MKIRKITTCHTCRARKLACDGKRPSCSQCLFSSKKCAGYDHDLIFRPPVMSNSYPPKATKAKRQRRRVSVDSQKAQPVVTKQVTLPETEFPLTRSLSWPLLDIISLVVQNFSPVGQAPQFVPSQASIFSHRICGGWVEMLPELARGSKADLCLSPAIKTLAVSILARGSQGRAPMSDALAAHTTALESLNSGLDGWATSAPNIVAASIMCLFLSETQMIMPTSPTSAIVHAKGIEDLMKLQKPCFYASGISHHLFVGFRPVLTQVLQALFTRRKHFLSDPAWTSIPFEFYIPSPLQSLFTEVFPLAEILGRIDHLSDIPADQAVARAQKIVEELLEILQNLVRRDETVREETTARRWLPIFPVQEDLPIQFPDIIAGNFFTHLWAFQVICAYNIIKLTSKFPCLSTSTETKVLNDLLDVRMINQLALWTFRSIEFLLKEEFKLFGAASISLPLKTACEVLKAFGGNDPEMVFWFCRVSRFIKETGYYFLIQMLADDE</sequence>
<dbReference type="SMART" id="SM00066">
    <property type="entry name" value="GAL4"/>
    <property type="match status" value="1"/>
</dbReference>
<dbReference type="OMA" id="MCLMISE"/>
<evidence type="ECO:0000313" key="6">
    <source>
        <dbReference type="Proteomes" id="UP000005206"/>
    </source>
</evidence>
<dbReference type="InterPro" id="IPR053178">
    <property type="entry name" value="Osmoadaptation_assoc"/>
</dbReference>
<name>C7ZCH5_FUSV7</name>
<evidence type="ECO:0000259" key="4">
    <source>
        <dbReference type="PROSITE" id="PS50048"/>
    </source>
</evidence>
<organism evidence="5 6">
    <name type="scientific">Fusarium vanettenii (strain ATCC MYA-4622 / CBS 123669 / FGSC 9596 / NRRL 45880 / 77-13-4)</name>
    <name type="common">Fusarium solani subsp. pisi</name>
    <dbReference type="NCBI Taxonomy" id="660122"/>
    <lineage>
        <taxon>Eukaryota</taxon>
        <taxon>Fungi</taxon>
        <taxon>Dikarya</taxon>
        <taxon>Ascomycota</taxon>
        <taxon>Pezizomycotina</taxon>
        <taxon>Sordariomycetes</taxon>
        <taxon>Hypocreomycetidae</taxon>
        <taxon>Hypocreales</taxon>
        <taxon>Nectriaceae</taxon>
        <taxon>Fusarium</taxon>
        <taxon>Fusarium solani species complex</taxon>
        <taxon>Fusarium vanettenii</taxon>
    </lineage>
</organism>
<dbReference type="PANTHER" id="PTHR38111">
    <property type="entry name" value="ZN(2)-C6 FUNGAL-TYPE DOMAIN-CONTAINING PROTEIN-RELATED"/>
    <property type="match status" value="1"/>
</dbReference>
<dbReference type="AlphaFoldDB" id="C7ZCH5"/>
<evidence type="ECO:0000256" key="3">
    <source>
        <dbReference type="SAM" id="MobiDB-lite"/>
    </source>
</evidence>
<evidence type="ECO:0000256" key="2">
    <source>
        <dbReference type="SAM" id="Coils"/>
    </source>
</evidence>
<dbReference type="PROSITE" id="PS50048">
    <property type="entry name" value="ZN2_CY6_FUNGAL_2"/>
    <property type="match status" value="1"/>
</dbReference>
<dbReference type="CDD" id="cd00067">
    <property type="entry name" value="GAL4"/>
    <property type="match status" value="1"/>
</dbReference>
<feature type="region of interest" description="Disordered" evidence="3">
    <location>
        <begin position="51"/>
        <end position="73"/>
    </location>
</feature>
<accession>C7ZCH5</accession>